<organism evidence="2 3">
    <name type="scientific">Austropuccinia psidii MF-1</name>
    <dbReference type="NCBI Taxonomy" id="1389203"/>
    <lineage>
        <taxon>Eukaryota</taxon>
        <taxon>Fungi</taxon>
        <taxon>Dikarya</taxon>
        <taxon>Basidiomycota</taxon>
        <taxon>Pucciniomycotina</taxon>
        <taxon>Pucciniomycetes</taxon>
        <taxon>Pucciniales</taxon>
        <taxon>Sphaerophragmiaceae</taxon>
        <taxon>Austropuccinia</taxon>
    </lineage>
</organism>
<proteinExistence type="predicted"/>
<reference evidence="2" key="1">
    <citation type="submission" date="2021-03" db="EMBL/GenBank/DDBJ databases">
        <title>Draft genome sequence of rust myrtle Austropuccinia psidii MF-1, a brazilian biotype.</title>
        <authorList>
            <person name="Quecine M.C."/>
            <person name="Pachon D.M.R."/>
            <person name="Bonatelli M.L."/>
            <person name="Correr F.H."/>
            <person name="Franceschini L.M."/>
            <person name="Leite T.F."/>
            <person name="Margarido G.R.A."/>
            <person name="Almeida C.A."/>
            <person name="Ferrarezi J.A."/>
            <person name="Labate C.A."/>
        </authorList>
    </citation>
    <scope>NUCLEOTIDE SEQUENCE</scope>
    <source>
        <strain evidence="2">MF-1</strain>
    </source>
</reference>
<dbReference type="EMBL" id="AVOT02026933">
    <property type="protein sequence ID" value="MBW0518863.1"/>
    <property type="molecule type" value="Genomic_DNA"/>
</dbReference>
<name>A0A9Q3EH63_9BASI</name>
<feature type="region of interest" description="Disordered" evidence="1">
    <location>
        <begin position="1"/>
        <end position="30"/>
    </location>
</feature>
<protein>
    <submittedName>
        <fullName evidence="2">Uncharacterized protein</fullName>
    </submittedName>
</protein>
<feature type="region of interest" description="Disordered" evidence="1">
    <location>
        <begin position="48"/>
        <end position="105"/>
    </location>
</feature>
<comment type="caution">
    <text evidence="2">The sequence shown here is derived from an EMBL/GenBank/DDBJ whole genome shotgun (WGS) entry which is preliminary data.</text>
</comment>
<sequence length="124" mass="14149">MDQQSTSELPPLPQDTVEGQNLKESEEEDQTLQIQILIKQMQELFLTQRKNKQNRQGQKPYTPGACPSEPTLPRHVKPEDSPISPIPGPRPTSTPKTQKKITEYPKESIFIHIKTSKSITKENF</sequence>
<accession>A0A9Q3EH63</accession>
<evidence type="ECO:0000313" key="3">
    <source>
        <dbReference type="Proteomes" id="UP000765509"/>
    </source>
</evidence>
<evidence type="ECO:0000256" key="1">
    <source>
        <dbReference type="SAM" id="MobiDB-lite"/>
    </source>
</evidence>
<dbReference type="AlphaFoldDB" id="A0A9Q3EH63"/>
<dbReference type="Proteomes" id="UP000765509">
    <property type="component" value="Unassembled WGS sequence"/>
</dbReference>
<gene>
    <name evidence="2" type="ORF">O181_058578</name>
</gene>
<keyword evidence="3" id="KW-1185">Reference proteome</keyword>
<evidence type="ECO:0000313" key="2">
    <source>
        <dbReference type="EMBL" id="MBW0518863.1"/>
    </source>
</evidence>